<feature type="signal peptide" evidence="2">
    <location>
        <begin position="1"/>
        <end position="22"/>
    </location>
</feature>
<evidence type="ECO:0000313" key="4">
    <source>
        <dbReference type="Proteomes" id="UP000297258"/>
    </source>
</evidence>
<protein>
    <recommendedName>
        <fullName evidence="5">Exported signal peptide protein</fullName>
    </recommendedName>
</protein>
<feature type="region of interest" description="Disordered" evidence="1">
    <location>
        <begin position="150"/>
        <end position="169"/>
    </location>
</feature>
<accession>A0A4Y9T800</accession>
<keyword evidence="2" id="KW-0732">Signal</keyword>
<dbReference type="OrthoDB" id="5297272at2"/>
<evidence type="ECO:0008006" key="5">
    <source>
        <dbReference type="Google" id="ProtNLM"/>
    </source>
</evidence>
<dbReference type="RefSeq" id="WP_135188928.1">
    <property type="nucleotide sequence ID" value="NZ_SPUM01000038.1"/>
</dbReference>
<feature type="region of interest" description="Disordered" evidence="1">
    <location>
        <begin position="24"/>
        <end position="76"/>
    </location>
</feature>
<comment type="caution">
    <text evidence="3">The sequence shown here is derived from an EMBL/GenBank/DDBJ whole genome shotgun (WGS) entry which is preliminary data.</text>
</comment>
<gene>
    <name evidence="3" type="ORF">E4O92_06445</name>
</gene>
<keyword evidence="4" id="KW-1185">Reference proteome</keyword>
<dbReference type="EMBL" id="SPUM01000038">
    <property type="protein sequence ID" value="TFW33629.1"/>
    <property type="molecule type" value="Genomic_DNA"/>
</dbReference>
<sequence>MATTLKQLLAACTLLLAAGAFATPASANSSDTPSKTAAHKANTKPKAKAKAKKTEPAEPTVADDPEPDVTGSVSTEYDCEQGNKITIYTSDKDDAHIALRWKKHLHQLDRVGTTTGAQRFENSKTGLIWIGIPAKGILLDSKHNRQLANECKSATQSASAGGSSLEKKS</sequence>
<organism evidence="3 4">
    <name type="scientific">Massilia horti</name>
    <dbReference type="NCBI Taxonomy" id="2562153"/>
    <lineage>
        <taxon>Bacteria</taxon>
        <taxon>Pseudomonadati</taxon>
        <taxon>Pseudomonadota</taxon>
        <taxon>Betaproteobacteria</taxon>
        <taxon>Burkholderiales</taxon>
        <taxon>Oxalobacteraceae</taxon>
        <taxon>Telluria group</taxon>
        <taxon>Massilia</taxon>
    </lineage>
</organism>
<dbReference type="Proteomes" id="UP000297258">
    <property type="component" value="Unassembled WGS sequence"/>
</dbReference>
<feature type="compositionally biased region" description="Basic residues" evidence="1">
    <location>
        <begin position="37"/>
        <end position="51"/>
    </location>
</feature>
<name>A0A4Y9T800_9BURK</name>
<feature type="chain" id="PRO_5021414130" description="Exported signal peptide protein" evidence="2">
    <location>
        <begin position="23"/>
        <end position="169"/>
    </location>
</feature>
<feature type="compositionally biased region" description="Low complexity" evidence="1">
    <location>
        <begin position="157"/>
        <end position="169"/>
    </location>
</feature>
<proteinExistence type="predicted"/>
<evidence type="ECO:0000256" key="2">
    <source>
        <dbReference type="SAM" id="SignalP"/>
    </source>
</evidence>
<reference evidence="3 4" key="1">
    <citation type="submission" date="2019-03" db="EMBL/GenBank/DDBJ databases">
        <title>Draft genome of Massilia hortus sp. nov., a novel bacterial species of the Oxalobacteraceae family.</title>
        <authorList>
            <person name="Peta V."/>
            <person name="Raths R."/>
            <person name="Bucking H."/>
        </authorList>
    </citation>
    <scope>NUCLEOTIDE SEQUENCE [LARGE SCALE GENOMIC DNA]</scope>
    <source>
        <strain evidence="3 4">ONC3</strain>
    </source>
</reference>
<evidence type="ECO:0000256" key="1">
    <source>
        <dbReference type="SAM" id="MobiDB-lite"/>
    </source>
</evidence>
<evidence type="ECO:0000313" key="3">
    <source>
        <dbReference type="EMBL" id="TFW33629.1"/>
    </source>
</evidence>
<dbReference type="AlphaFoldDB" id="A0A4Y9T800"/>